<accession>A0A2C4PY13</accession>
<sequence length="353" mass="37124">MAFVQAYGKNDNLFMMHTGNTMGMRGTANTNFAYNALITLNTDTTFGGVPSSTDPNTFGGTTNDWMLDGSWAELNPSTTIVPTTAVVDFALLVWSGGLDTAVTTAVVDANPPNLVTPDGTSTQVTINSAWSSEGTNLPFIANVYNRAADVTSLLQGLPNRAVGRYSVTRLPTRQPVGYGAGWSLIVVYRDSSYPMRNVSLFPGFLLSGTPQTLSGFFTPAAGTVTARAFVMAVNGDPNFTGDNFQLNSVTLTGPNNPIGNFFRGQVNDINGNLNTIGSFADRNFSGTTTNANANARAEFDITNVNATGSIAPNTTSTQVNITGTGDTIYTSAVGLQIDLAEARLTAVKSVTVS</sequence>
<reference evidence="1 2" key="1">
    <citation type="submission" date="2017-09" db="EMBL/GenBank/DDBJ databases">
        <title>Large-scale bioinformatics analysis of Bacillus genomes uncovers conserved roles of natural products in bacterial physiology.</title>
        <authorList>
            <consortium name="Agbiome Team Llc"/>
            <person name="Bleich R.M."/>
            <person name="Grubbs K.J."/>
            <person name="Santa Maria K.C."/>
            <person name="Allen S.E."/>
            <person name="Farag S."/>
            <person name="Shank E.A."/>
            <person name="Bowers A."/>
        </authorList>
    </citation>
    <scope>NUCLEOTIDE SEQUENCE [LARGE SCALE GENOMIC DNA]</scope>
    <source>
        <strain evidence="1 2">AFS044295</strain>
    </source>
</reference>
<dbReference type="AlphaFoldDB" id="A0A2C4PY13"/>
<comment type="caution">
    <text evidence="1">The sequence shown here is derived from an EMBL/GenBank/DDBJ whole genome shotgun (WGS) entry which is preliminary data.</text>
</comment>
<dbReference type="Proteomes" id="UP000223364">
    <property type="component" value="Unassembled WGS sequence"/>
</dbReference>
<dbReference type="RefSeq" id="WP_060487416.1">
    <property type="nucleotide sequence ID" value="NZ_LJXA01000020.1"/>
</dbReference>
<evidence type="ECO:0000313" key="1">
    <source>
        <dbReference type="EMBL" id="PHD57072.1"/>
    </source>
</evidence>
<dbReference type="EMBL" id="NUSP01000030">
    <property type="protein sequence ID" value="PHD57072.1"/>
    <property type="molecule type" value="Genomic_DNA"/>
</dbReference>
<evidence type="ECO:0000313" key="2">
    <source>
        <dbReference type="Proteomes" id="UP000223364"/>
    </source>
</evidence>
<name>A0A2C4PY13_9BACI</name>
<proteinExistence type="predicted"/>
<protein>
    <submittedName>
        <fullName evidence="1">Uncharacterized protein</fullName>
    </submittedName>
</protein>
<organism evidence="1 2">
    <name type="scientific">Bacillus wiedmannii</name>
    <dbReference type="NCBI Taxonomy" id="1890302"/>
    <lineage>
        <taxon>Bacteria</taxon>
        <taxon>Bacillati</taxon>
        <taxon>Bacillota</taxon>
        <taxon>Bacilli</taxon>
        <taxon>Bacillales</taxon>
        <taxon>Bacillaceae</taxon>
        <taxon>Bacillus</taxon>
        <taxon>Bacillus cereus group</taxon>
    </lineage>
</organism>
<gene>
    <name evidence="1" type="ORF">COF57_25350</name>
</gene>